<dbReference type="CDD" id="cd21109">
    <property type="entry name" value="SPASM"/>
    <property type="match status" value="1"/>
</dbReference>
<dbReference type="GO" id="GO:0003824">
    <property type="term" value="F:catalytic activity"/>
    <property type="evidence" value="ECO:0007669"/>
    <property type="project" value="InterPro"/>
</dbReference>
<feature type="domain" description="Radical SAM core" evidence="7">
    <location>
        <begin position="6"/>
        <end position="216"/>
    </location>
</feature>
<evidence type="ECO:0000259" key="7">
    <source>
        <dbReference type="PROSITE" id="PS51918"/>
    </source>
</evidence>
<dbReference type="InterPro" id="IPR023885">
    <property type="entry name" value="4Fe4S-binding_SPASM_dom"/>
</dbReference>
<dbReference type="Pfam" id="PF13186">
    <property type="entry name" value="SPASM"/>
    <property type="match status" value="1"/>
</dbReference>
<evidence type="ECO:0000313" key="8">
    <source>
        <dbReference type="EMBL" id="QDY99972.2"/>
    </source>
</evidence>
<dbReference type="PANTHER" id="PTHR11228:SF7">
    <property type="entry name" value="PQQA PEPTIDE CYCLASE"/>
    <property type="match status" value="1"/>
</dbReference>
<keyword evidence="5" id="KW-0408">Iron</keyword>
<name>A0A5B8KWK7_9HYPH</name>
<protein>
    <submittedName>
        <fullName evidence="8">Radical SAM protein</fullName>
    </submittedName>
</protein>
<comment type="cofactor">
    <cofactor evidence="1">
        <name>[4Fe-4S] cluster</name>
        <dbReference type="ChEBI" id="CHEBI:49883"/>
    </cofactor>
</comment>
<evidence type="ECO:0000313" key="9">
    <source>
        <dbReference type="Proteomes" id="UP000321389"/>
    </source>
</evidence>
<evidence type="ECO:0000256" key="3">
    <source>
        <dbReference type="ARBA" id="ARBA00022691"/>
    </source>
</evidence>
<dbReference type="PANTHER" id="PTHR11228">
    <property type="entry name" value="RADICAL SAM DOMAIN PROTEIN"/>
    <property type="match status" value="1"/>
</dbReference>
<dbReference type="InterPro" id="IPR007197">
    <property type="entry name" value="rSAM"/>
</dbReference>
<keyword evidence="4" id="KW-0479">Metal-binding</keyword>
<dbReference type="CDD" id="cd01335">
    <property type="entry name" value="Radical_SAM"/>
    <property type="match status" value="1"/>
</dbReference>
<gene>
    <name evidence="8" type="ORF">FQ775_06050</name>
</gene>
<dbReference type="RefSeq" id="WP_167813029.1">
    <property type="nucleotide sequence ID" value="NZ_CP042301.2"/>
</dbReference>
<evidence type="ECO:0000256" key="5">
    <source>
        <dbReference type="ARBA" id="ARBA00023004"/>
    </source>
</evidence>
<dbReference type="SUPFAM" id="SSF102114">
    <property type="entry name" value="Radical SAM enzymes"/>
    <property type="match status" value="1"/>
</dbReference>
<organism evidence="8 9">
    <name type="scientific">Nitratireductor mangrovi</name>
    <dbReference type="NCBI Taxonomy" id="2599600"/>
    <lineage>
        <taxon>Bacteria</taxon>
        <taxon>Pseudomonadati</taxon>
        <taxon>Pseudomonadota</taxon>
        <taxon>Alphaproteobacteria</taxon>
        <taxon>Hyphomicrobiales</taxon>
        <taxon>Phyllobacteriaceae</taxon>
        <taxon>Nitratireductor</taxon>
    </lineage>
</organism>
<keyword evidence="2" id="KW-0004">4Fe-4S</keyword>
<keyword evidence="6" id="KW-0411">Iron-sulfur</keyword>
<evidence type="ECO:0000256" key="2">
    <source>
        <dbReference type="ARBA" id="ARBA00022485"/>
    </source>
</evidence>
<dbReference type="Proteomes" id="UP000321389">
    <property type="component" value="Chromosome"/>
</dbReference>
<proteinExistence type="predicted"/>
<evidence type="ECO:0000256" key="6">
    <source>
        <dbReference type="ARBA" id="ARBA00023014"/>
    </source>
</evidence>
<accession>A0A5B8KWK7</accession>
<keyword evidence="3" id="KW-0949">S-adenosyl-L-methionine</keyword>
<dbReference type="GO" id="GO:0046872">
    <property type="term" value="F:metal ion binding"/>
    <property type="evidence" value="ECO:0007669"/>
    <property type="project" value="UniProtKB-KW"/>
</dbReference>
<reference evidence="8" key="1">
    <citation type="submission" date="2020-04" db="EMBL/GenBank/DDBJ databases">
        <title>Nitratireductor sp. nov. isolated from mangrove soil.</title>
        <authorList>
            <person name="Ye Y."/>
        </authorList>
    </citation>
    <scope>NUCLEOTIDE SEQUENCE</scope>
    <source>
        <strain evidence="8">SY7</strain>
    </source>
</reference>
<dbReference type="SFLD" id="SFLDS00029">
    <property type="entry name" value="Radical_SAM"/>
    <property type="match status" value="1"/>
</dbReference>
<evidence type="ECO:0000256" key="1">
    <source>
        <dbReference type="ARBA" id="ARBA00001966"/>
    </source>
</evidence>
<dbReference type="Pfam" id="PF04055">
    <property type="entry name" value="Radical_SAM"/>
    <property type="match status" value="1"/>
</dbReference>
<dbReference type="SFLD" id="SFLDG01387">
    <property type="entry name" value="BtrN-like_SPASM_domain_contain"/>
    <property type="match status" value="1"/>
</dbReference>
<dbReference type="InterPro" id="IPR050377">
    <property type="entry name" value="Radical_SAM_PqqE_MftC-like"/>
</dbReference>
<dbReference type="InterPro" id="IPR034391">
    <property type="entry name" value="AdoMet-like_SPASM_containing"/>
</dbReference>
<dbReference type="GO" id="GO:0051536">
    <property type="term" value="F:iron-sulfur cluster binding"/>
    <property type="evidence" value="ECO:0007669"/>
    <property type="project" value="UniProtKB-KW"/>
</dbReference>
<evidence type="ECO:0000256" key="4">
    <source>
        <dbReference type="ARBA" id="ARBA00022723"/>
    </source>
</evidence>
<dbReference type="Gene3D" id="3.20.20.70">
    <property type="entry name" value="Aldolase class I"/>
    <property type="match status" value="1"/>
</dbReference>
<dbReference type="PROSITE" id="PS51918">
    <property type="entry name" value="RADICAL_SAM"/>
    <property type="match status" value="1"/>
</dbReference>
<sequence>MNLRRADFPKIIRVETTNGCNAKCVICPHSAMERQIINMRADLFKRIVEEIRQEGLDTIHLHNFGEPLLDKNLEERVALCREIGIRRVKIFSNGSLLNERRARGLIEAGLDEIMISFDGANKEEFERIRYPLKYDVVIKNVMRLVDLRNEMKSPMRIGVGCATTSDKDETMHALEDYVDRFSFGRLHNWSDWDDPEVSDAHISRGIRQPCSRVWRTFTILSNGKVALCCLDYEGKIELGDLNEPGTTIKSIWNSARYHEIREYHRTGQQAKIPNCANCSKAYLHIGDSH</sequence>
<dbReference type="KEGG" id="niy:FQ775_06050"/>
<keyword evidence="9" id="KW-1185">Reference proteome</keyword>
<dbReference type="InterPro" id="IPR013785">
    <property type="entry name" value="Aldolase_TIM"/>
</dbReference>
<dbReference type="AlphaFoldDB" id="A0A5B8KWK7"/>
<dbReference type="EMBL" id="CP042301">
    <property type="protein sequence ID" value="QDY99972.2"/>
    <property type="molecule type" value="Genomic_DNA"/>
</dbReference>
<dbReference type="SFLD" id="SFLDG01067">
    <property type="entry name" value="SPASM/twitch_domain_containing"/>
    <property type="match status" value="1"/>
</dbReference>
<dbReference type="InterPro" id="IPR058240">
    <property type="entry name" value="rSAM_sf"/>
</dbReference>